<dbReference type="Proteomes" id="UP000772618">
    <property type="component" value="Unassembled WGS sequence"/>
</dbReference>
<dbReference type="RefSeq" id="WP_254152748.1">
    <property type="nucleotide sequence ID" value="NZ_JAHESD010000008.1"/>
</dbReference>
<proteinExistence type="predicted"/>
<gene>
    <name evidence="2" type="ORF">KK060_05800</name>
</gene>
<keyword evidence="3" id="KW-1185">Reference proteome</keyword>
<accession>A0ABS5VMV8</accession>
<dbReference type="InterPro" id="IPR036249">
    <property type="entry name" value="Thioredoxin-like_sf"/>
</dbReference>
<dbReference type="PROSITE" id="PS51352">
    <property type="entry name" value="THIOREDOXIN_2"/>
    <property type="match status" value="1"/>
</dbReference>
<feature type="domain" description="Thioredoxin" evidence="1">
    <location>
        <begin position="3"/>
        <end position="179"/>
    </location>
</feature>
<dbReference type="InterPro" id="IPR050553">
    <property type="entry name" value="Thioredoxin_ResA/DsbE_sf"/>
</dbReference>
<name>A0ABS5VMV8_9BACT</name>
<comment type="caution">
    <text evidence="2">The sequence shown here is derived from an EMBL/GenBank/DDBJ whole genome shotgun (WGS) entry which is preliminary data.</text>
</comment>
<dbReference type="SUPFAM" id="SSF52833">
    <property type="entry name" value="Thioredoxin-like"/>
    <property type="match status" value="1"/>
</dbReference>
<dbReference type="Gene3D" id="3.40.30.10">
    <property type="entry name" value="Glutaredoxin"/>
    <property type="match status" value="1"/>
</dbReference>
<dbReference type="InterPro" id="IPR000866">
    <property type="entry name" value="AhpC/TSA"/>
</dbReference>
<evidence type="ECO:0000259" key="1">
    <source>
        <dbReference type="PROSITE" id="PS51352"/>
    </source>
</evidence>
<reference evidence="2 3" key="1">
    <citation type="submission" date="2021-05" db="EMBL/GenBank/DDBJ databases">
        <title>A Polyphasic approach of four new species of the genus Ohtaekwangia: Ohtaekwangia histidinii sp. nov., Ohtaekwangia cretensis sp. nov., Ohtaekwangia indiensis sp. nov., Ohtaekwangia reichenbachii sp. nov. from diverse environment.</title>
        <authorList>
            <person name="Octaviana S."/>
        </authorList>
    </citation>
    <scope>NUCLEOTIDE SEQUENCE [LARGE SCALE GENOMIC DNA]</scope>
    <source>
        <strain evidence="2 3">PWU20</strain>
    </source>
</reference>
<dbReference type="EMBL" id="JAHESD010000008">
    <property type="protein sequence ID" value="MBT1702782.1"/>
    <property type="molecule type" value="Genomic_DNA"/>
</dbReference>
<dbReference type="PANTHER" id="PTHR42852:SF13">
    <property type="entry name" value="PROTEIN DIPZ"/>
    <property type="match status" value="1"/>
</dbReference>
<dbReference type="PANTHER" id="PTHR42852">
    <property type="entry name" value="THIOL:DISULFIDE INTERCHANGE PROTEIN DSBE"/>
    <property type="match status" value="1"/>
</dbReference>
<sequence length="180" mass="20005">MKLANKQQAPDFTVTDISGKTLKLSDFKGKKVHLGFFRNVSCPFCNLRVHQLSKLAASMKDKGLESIYFFESKPDVIRRSSFHQGVSPIPLVGDPERKIYTQYGIEASVTKMLSTLFSKGVAKDFKEGRALDLPQDKEATQSLIPADFLIDENGVIVKAYYGSNLNDHISIDEVKAFAGI</sequence>
<dbReference type="Pfam" id="PF00578">
    <property type="entry name" value="AhpC-TSA"/>
    <property type="match status" value="1"/>
</dbReference>
<organism evidence="2 3">
    <name type="scientific">Chryseosolibacter indicus</name>
    <dbReference type="NCBI Taxonomy" id="2782351"/>
    <lineage>
        <taxon>Bacteria</taxon>
        <taxon>Pseudomonadati</taxon>
        <taxon>Bacteroidota</taxon>
        <taxon>Cytophagia</taxon>
        <taxon>Cytophagales</taxon>
        <taxon>Chryseotaleaceae</taxon>
        <taxon>Chryseosolibacter</taxon>
    </lineage>
</organism>
<evidence type="ECO:0000313" key="2">
    <source>
        <dbReference type="EMBL" id="MBT1702782.1"/>
    </source>
</evidence>
<dbReference type="InterPro" id="IPR013766">
    <property type="entry name" value="Thioredoxin_domain"/>
</dbReference>
<protein>
    <submittedName>
        <fullName evidence="2">Redoxin domain-containing protein</fullName>
    </submittedName>
</protein>
<evidence type="ECO:0000313" key="3">
    <source>
        <dbReference type="Proteomes" id="UP000772618"/>
    </source>
</evidence>